<dbReference type="FunCoup" id="A0A1Y1U938">
    <property type="interactions" value="246"/>
</dbReference>
<keyword evidence="8" id="KW-0677">Repeat</keyword>
<evidence type="ECO:0000256" key="8">
    <source>
        <dbReference type="ARBA" id="ARBA00022737"/>
    </source>
</evidence>
<keyword evidence="10 14" id="KW-1133">Transmembrane helix</keyword>
<evidence type="ECO:0000256" key="12">
    <source>
        <dbReference type="ARBA" id="ARBA00045085"/>
    </source>
</evidence>
<comment type="function">
    <text evidence="14">Transfers mannose from Dol-P-mannose to Ser or Thr residues on proteins.</text>
</comment>
<evidence type="ECO:0000256" key="9">
    <source>
        <dbReference type="ARBA" id="ARBA00022824"/>
    </source>
</evidence>
<dbReference type="GeneID" id="33558882"/>
<feature type="transmembrane region" description="Helical" evidence="14">
    <location>
        <begin position="381"/>
        <end position="398"/>
    </location>
</feature>
<evidence type="ECO:0000256" key="11">
    <source>
        <dbReference type="ARBA" id="ARBA00023136"/>
    </source>
</evidence>
<evidence type="ECO:0000256" key="2">
    <source>
        <dbReference type="ARBA" id="ARBA00004922"/>
    </source>
</evidence>
<keyword evidence="18" id="KW-1185">Reference proteome</keyword>
<accession>A0A1Y1U938</accession>
<dbReference type="GO" id="GO:0004169">
    <property type="term" value="F:dolichyl-phosphate-mannose-protein mannosyltransferase activity"/>
    <property type="evidence" value="ECO:0007669"/>
    <property type="project" value="UniProtKB-UniRule"/>
</dbReference>
<comment type="catalytic activity">
    <reaction evidence="13 14">
        <text>a di-trans,poly-cis-dolichyl beta-D-mannosyl phosphate + L-seryl-[protein] = 3-O-(alpha-D-mannosyl)-L-seryl-[protein] + a di-trans,poly-cis-dolichyl phosphate + H(+)</text>
        <dbReference type="Rhea" id="RHEA:17377"/>
        <dbReference type="Rhea" id="RHEA-COMP:9863"/>
        <dbReference type="Rhea" id="RHEA-COMP:13546"/>
        <dbReference type="Rhea" id="RHEA-COMP:19498"/>
        <dbReference type="Rhea" id="RHEA-COMP:19501"/>
        <dbReference type="ChEBI" id="CHEBI:15378"/>
        <dbReference type="ChEBI" id="CHEBI:29999"/>
        <dbReference type="ChEBI" id="CHEBI:57683"/>
        <dbReference type="ChEBI" id="CHEBI:58211"/>
        <dbReference type="ChEBI" id="CHEBI:137321"/>
        <dbReference type="EC" id="2.4.1.109"/>
    </reaction>
</comment>
<dbReference type="PANTHER" id="PTHR10050:SF46">
    <property type="entry name" value="PROTEIN O-MANNOSYL-TRANSFERASE 2"/>
    <property type="match status" value="1"/>
</dbReference>
<comment type="subcellular location">
    <subcellularLocation>
        <location evidence="1 14">Endoplasmic reticulum membrane</location>
        <topology evidence="1 14">Multi-pass membrane protein</topology>
    </subcellularLocation>
</comment>
<evidence type="ECO:0000256" key="5">
    <source>
        <dbReference type="ARBA" id="ARBA00022676"/>
    </source>
</evidence>
<dbReference type="InterPro" id="IPR032421">
    <property type="entry name" value="PMT_4TMC"/>
</dbReference>
<keyword evidence="5 14" id="KW-0328">Glycosyltransferase</keyword>
<keyword evidence="9 14" id="KW-0256">Endoplasmic reticulum</keyword>
<dbReference type="SUPFAM" id="SSF82109">
    <property type="entry name" value="MIR domain"/>
    <property type="match status" value="1"/>
</dbReference>
<evidence type="ECO:0000256" key="7">
    <source>
        <dbReference type="ARBA" id="ARBA00022692"/>
    </source>
</evidence>
<keyword evidence="11 14" id="KW-0472">Membrane</keyword>
<reference evidence="17 18" key="1">
    <citation type="submission" date="2017-03" db="EMBL/GenBank/DDBJ databases">
        <title>Widespread Adenine N6-methylation of Active Genes in Fungi.</title>
        <authorList>
            <consortium name="DOE Joint Genome Institute"/>
            <person name="Mondo S.J."/>
            <person name="Dannebaum R.O."/>
            <person name="Kuo R.C."/>
            <person name="Louie K.B."/>
            <person name="Bewick A.J."/>
            <person name="Labutti K."/>
            <person name="Haridas S."/>
            <person name="Kuo A."/>
            <person name="Salamov A."/>
            <person name="Ahrendt S.R."/>
            <person name="Lau R."/>
            <person name="Bowen B.P."/>
            <person name="Lipzen A."/>
            <person name="Sullivan W."/>
            <person name="Andreopoulos W.B."/>
            <person name="Clum A."/>
            <person name="Lindquist E."/>
            <person name="Daum C."/>
            <person name="Northen T.R."/>
            <person name="Ramamoorthy G."/>
            <person name="Schmitz R.J."/>
            <person name="Gryganskyi A."/>
            <person name="Culley D."/>
            <person name="Magnuson J."/>
            <person name="James T.Y."/>
            <person name="O'Malley M.A."/>
            <person name="Stajich J.E."/>
            <person name="Spatafora J.W."/>
            <person name="Visel A."/>
            <person name="Grigoriev I.V."/>
        </authorList>
    </citation>
    <scope>NUCLEOTIDE SEQUENCE [LARGE SCALE GENOMIC DNA]</scope>
    <source>
        <strain evidence="17 18">NRRL Y-17943</strain>
    </source>
</reference>
<dbReference type="FunFam" id="2.80.10.50:FF:000012">
    <property type="entry name" value="Protein O-mannosyl-transferase 1"/>
    <property type="match status" value="1"/>
</dbReference>
<dbReference type="InterPro" id="IPR003342">
    <property type="entry name" value="ArnT-like_N"/>
</dbReference>
<evidence type="ECO:0000256" key="15">
    <source>
        <dbReference type="SAM" id="MobiDB-lite"/>
    </source>
</evidence>
<dbReference type="STRING" id="4999.A0A1Y1U938"/>
<comment type="catalytic activity">
    <reaction evidence="12 14">
        <text>a di-trans,poly-cis-dolichyl beta-D-mannosyl phosphate + L-threonyl-[protein] = 3-O-(alpha-D-mannosyl)-L-threonyl-[protein] + a di-trans,poly-cis-dolichyl phosphate + H(+)</text>
        <dbReference type="Rhea" id="RHEA:53396"/>
        <dbReference type="Rhea" id="RHEA-COMP:11060"/>
        <dbReference type="Rhea" id="RHEA-COMP:13547"/>
        <dbReference type="Rhea" id="RHEA-COMP:19498"/>
        <dbReference type="Rhea" id="RHEA-COMP:19501"/>
        <dbReference type="ChEBI" id="CHEBI:15378"/>
        <dbReference type="ChEBI" id="CHEBI:30013"/>
        <dbReference type="ChEBI" id="CHEBI:57683"/>
        <dbReference type="ChEBI" id="CHEBI:58211"/>
        <dbReference type="ChEBI" id="CHEBI:137323"/>
        <dbReference type="EC" id="2.4.1.109"/>
    </reaction>
</comment>
<evidence type="ECO:0000256" key="10">
    <source>
        <dbReference type="ARBA" id="ARBA00022989"/>
    </source>
</evidence>
<feature type="compositionally biased region" description="Low complexity" evidence="15">
    <location>
        <begin position="1"/>
        <end position="17"/>
    </location>
</feature>
<organism evidence="17 18">
    <name type="scientific">Kockovaella imperatae</name>
    <dbReference type="NCBI Taxonomy" id="4999"/>
    <lineage>
        <taxon>Eukaryota</taxon>
        <taxon>Fungi</taxon>
        <taxon>Dikarya</taxon>
        <taxon>Basidiomycota</taxon>
        <taxon>Agaricomycotina</taxon>
        <taxon>Tremellomycetes</taxon>
        <taxon>Tremellales</taxon>
        <taxon>Cuniculitremaceae</taxon>
        <taxon>Kockovaella</taxon>
    </lineage>
</organism>
<dbReference type="UniPathway" id="UPA00378"/>
<feature type="transmembrane region" description="Helical" evidence="14">
    <location>
        <begin position="703"/>
        <end position="723"/>
    </location>
</feature>
<dbReference type="SMART" id="SM00472">
    <property type="entry name" value="MIR"/>
    <property type="match status" value="3"/>
</dbReference>
<dbReference type="GO" id="GO:0005789">
    <property type="term" value="C:endoplasmic reticulum membrane"/>
    <property type="evidence" value="ECO:0007669"/>
    <property type="project" value="UniProtKB-SubCell"/>
</dbReference>
<feature type="transmembrane region" description="Helical" evidence="14">
    <location>
        <begin position="245"/>
        <end position="265"/>
    </location>
</feature>
<keyword evidence="6 14" id="KW-0808">Transferase</keyword>
<dbReference type="InParanoid" id="A0A1Y1U938"/>
<dbReference type="Proteomes" id="UP000193218">
    <property type="component" value="Unassembled WGS sequence"/>
</dbReference>
<evidence type="ECO:0000256" key="13">
    <source>
        <dbReference type="ARBA" id="ARBA00045102"/>
    </source>
</evidence>
<evidence type="ECO:0000256" key="6">
    <source>
        <dbReference type="ARBA" id="ARBA00022679"/>
    </source>
</evidence>
<feature type="transmembrane region" description="Helical" evidence="14">
    <location>
        <begin position="327"/>
        <end position="360"/>
    </location>
</feature>
<evidence type="ECO:0000256" key="14">
    <source>
        <dbReference type="RuleBase" id="RU367007"/>
    </source>
</evidence>
<evidence type="ECO:0000256" key="4">
    <source>
        <dbReference type="ARBA" id="ARBA00012839"/>
    </source>
</evidence>
<dbReference type="EC" id="2.4.1.109" evidence="4 14"/>
<keyword evidence="7 14" id="KW-0812">Transmembrane</keyword>
<sequence>MQRPSARSSQQNNSSAPHTPLRQLRSHTPTIYHDDDDEIADPRPWETRTPQQYYGSRRDAHQYSHNPALSIDKAAGVGNDLPLYDEMETRRRYGEKEAVAGAGGAGPNSELDEKAALMDDDQGKWAKGHGAGPGIGGRRGLPPKQRQEGWRAFYAEYEDWIWCGIYTILSMTTRFWRIGAADYVVWDEAHFGKFGSHYINRDFYFDVHPPLGKMLVGLAGVLSGYNGGFEFKSGVKYPEDVPYTAMRVMLASFGVALVPIAWWTAGELGWSKFTRHWVTICVLCDIGWLCISRFILLDSMLLFFTFTTVLGLVKFHNERHDPFGEDWWLWLVFTGWSIGCTCSVKWVGQFVTALVGLYTIEDLWNKFGDLSMPIRTYIKHWVARIGCLLVIPFVVYATCFKMHFMILNRSGPGDAQMSSLFQAHLKGNDFSESPLEIAYGSRVTFKNYGYGGGLLHSHVQTFPTGSQQQQVTCYHYKDDNNHWLIAEPWGADPIDPDGPIQFLEHGHVIRLIHAATGRNLHSHPIAAPVTKENYEVAGYGNLTVGDDNDLWVVEVVDDTHSSKGTMNNRIHSLTTRIRFKHRDLHCYLRAANAVLPQWGFKQVEVSCDKENNPKDVHTYWNVESHWNERLPPGEAKLYKSPFWRDFVHLNVAMWTSNNALIPDPDKEDILASKPTDWPFLHLGLRMCGWGDDQIKFYLLGTPVIWWGGSVSLILSIFVGFWYIARMQRHYKDWKAGEWEQFLWPAKVALGGWGLHFLPFLIMGRVTYLHHYLEPLWFAVLIFGHLLDHFFFASPHRSPRAKIAWFVFWTALVVGCFWWFKDLALGIHGPVNSHKGWSWRPSWNIYNS</sequence>
<dbReference type="Pfam" id="PF02366">
    <property type="entry name" value="PMT"/>
    <property type="match status" value="1"/>
</dbReference>
<comment type="caution">
    <text evidence="17">The sequence shown here is derived from an EMBL/GenBank/DDBJ whole genome shotgun (WGS) entry which is preliminary data.</text>
</comment>
<dbReference type="InterPro" id="IPR016093">
    <property type="entry name" value="MIR_motif"/>
</dbReference>
<feature type="domain" description="MIR" evidence="16">
    <location>
        <begin position="567"/>
        <end position="625"/>
    </location>
</feature>
<evidence type="ECO:0000256" key="1">
    <source>
        <dbReference type="ARBA" id="ARBA00004477"/>
    </source>
</evidence>
<dbReference type="Gene3D" id="2.80.10.50">
    <property type="match status" value="1"/>
</dbReference>
<dbReference type="EMBL" id="NBSH01000016">
    <property type="protein sequence ID" value="ORX34017.1"/>
    <property type="molecule type" value="Genomic_DNA"/>
</dbReference>
<protein>
    <recommendedName>
        <fullName evidence="4 14">Dolichyl-phosphate-mannose--protein mannosyltransferase</fullName>
        <ecNumber evidence="4 14">2.4.1.109</ecNumber>
    </recommendedName>
</protein>
<feature type="transmembrane region" description="Helical" evidence="14">
    <location>
        <begin position="774"/>
        <end position="790"/>
    </location>
</feature>
<dbReference type="Pfam" id="PF02815">
    <property type="entry name" value="MIR"/>
    <property type="match status" value="1"/>
</dbReference>
<dbReference type="InterPro" id="IPR036300">
    <property type="entry name" value="MIR_dom_sf"/>
</dbReference>
<feature type="domain" description="MIR" evidence="16">
    <location>
        <begin position="500"/>
        <end position="556"/>
    </location>
</feature>
<feature type="transmembrane region" description="Helical" evidence="14">
    <location>
        <begin position="743"/>
        <end position="762"/>
    </location>
</feature>
<gene>
    <name evidence="17" type="ORF">BD324DRAFT_638041</name>
</gene>
<name>A0A1Y1U938_9TREE</name>
<comment type="similarity">
    <text evidence="3 14">Belongs to the glycosyltransferase 39 family.</text>
</comment>
<feature type="transmembrane region" description="Helical" evidence="14">
    <location>
        <begin position="277"/>
        <end position="307"/>
    </location>
</feature>
<dbReference type="RefSeq" id="XP_021868305.1">
    <property type="nucleotide sequence ID" value="XM_022017073.1"/>
</dbReference>
<feature type="transmembrane region" description="Helical" evidence="14">
    <location>
        <begin position="802"/>
        <end position="819"/>
    </location>
</feature>
<dbReference type="InterPro" id="IPR027005">
    <property type="entry name" value="PMT-like"/>
</dbReference>
<dbReference type="Pfam" id="PF16192">
    <property type="entry name" value="PMT_4TMC"/>
    <property type="match status" value="1"/>
</dbReference>
<dbReference type="PROSITE" id="PS50919">
    <property type="entry name" value="MIR"/>
    <property type="match status" value="3"/>
</dbReference>
<evidence type="ECO:0000259" key="16">
    <source>
        <dbReference type="PROSITE" id="PS50919"/>
    </source>
</evidence>
<comment type="pathway">
    <text evidence="2 14">Protein modification; protein glycosylation.</text>
</comment>
<evidence type="ECO:0000256" key="3">
    <source>
        <dbReference type="ARBA" id="ARBA00007222"/>
    </source>
</evidence>
<evidence type="ECO:0000313" key="18">
    <source>
        <dbReference type="Proteomes" id="UP000193218"/>
    </source>
</evidence>
<dbReference type="PANTHER" id="PTHR10050">
    <property type="entry name" value="DOLICHYL-PHOSPHATE-MANNOSE--PROTEIN MANNOSYLTRANSFERASE"/>
    <property type="match status" value="1"/>
</dbReference>
<feature type="region of interest" description="Disordered" evidence="15">
    <location>
        <begin position="1"/>
        <end position="50"/>
    </location>
</feature>
<evidence type="ECO:0000313" key="17">
    <source>
        <dbReference type="EMBL" id="ORX34017.1"/>
    </source>
</evidence>
<dbReference type="OrthoDB" id="292747at2759"/>
<proteinExistence type="inferred from homology"/>
<dbReference type="AlphaFoldDB" id="A0A1Y1U938"/>
<feature type="domain" description="MIR" evidence="16">
    <location>
        <begin position="434"/>
        <end position="488"/>
    </location>
</feature>